<gene>
    <name evidence="1" type="ORF">QJS10_CPA10g01216</name>
</gene>
<reference evidence="1" key="2">
    <citation type="submission" date="2023-06" db="EMBL/GenBank/DDBJ databases">
        <authorList>
            <person name="Ma L."/>
            <person name="Liu K.-W."/>
            <person name="Li Z."/>
            <person name="Hsiao Y.-Y."/>
            <person name="Qi Y."/>
            <person name="Fu T."/>
            <person name="Tang G."/>
            <person name="Zhang D."/>
            <person name="Sun W.-H."/>
            <person name="Liu D.-K."/>
            <person name="Li Y."/>
            <person name="Chen G.-Z."/>
            <person name="Liu X.-D."/>
            <person name="Liao X.-Y."/>
            <person name="Jiang Y.-T."/>
            <person name="Yu X."/>
            <person name="Hao Y."/>
            <person name="Huang J."/>
            <person name="Zhao X.-W."/>
            <person name="Ke S."/>
            <person name="Chen Y.-Y."/>
            <person name="Wu W.-L."/>
            <person name="Hsu J.-L."/>
            <person name="Lin Y.-F."/>
            <person name="Huang M.-D."/>
            <person name="Li C.-Y."/>
            <person name="Huang L."/>
            <person name="Wang Z.-W."/>
            <person name="Zhao X."/>
            <person name="Zhong W.-Y."/>
            <person name="Peng D.-H."/>
            <person name="Ahmad S."/>
            <person name="Lan S."/>
            <person name="Zhang J.-S."/>
            <person name="Tsai W.-C."/>
            <person name="Van De Peer Y."/>
            <person name="Liu Z.-J."/>
        </authorList>
    </citation>
    <scope>NUCLEOTIDE SEQUENCE</scope>
    <source>
        <strain evidence="1">CP</strain>
        <tissue evidence="1">Leaves</tissue>
    </source>
</reference>
<dbReference type="EMBL" id="JAUJYO010000010">
    <property type="protein sequence ID" value="KAK1307372.1"/>
    <property type="molecule type" value="Genomic_DNA"/>
</dbReference>
<evidence type="ECO:0000313" key="1">
    <source>
        <dbReference type="EMBL" id="KAK1307372.1"/>
    </source>
</evidence>
<keyword evidence="2" id="KW-1185">Reference proteome</keyword>
<reference evidence="1" key="1">
    <citation type="journal article" date="2023" name="Nat. Commun.">
        <title>Diploid and tetraploid genomes of Acorus and the evolution of monocots.</title>
        <authorList>
            <person name="Ma L."/>
            <person name="Liu K.W."/>
            <person name="Li Z."/>
            <person name="Hsiao Y.Y."/>
            <person name="Qi Y."/>
            <person name="Fu T."/>
            <person name="Tang G.D."/>
            <person name="Zhang D."/>
            <person name="Sun W.H."/>
            <person name="Liu D.K."/>
            <person name="Li Y."/>
            <person name="Chen G.Z."/>
            <person name="Liu X.D."/>
            <person name="Liao X.Y."/>
            <person name="Jiang Y.T."/>
            <person name="Yu X."/>
            <person name="Hao Y."/>
            <person name="Huang J."/>
            <person name="Zhao X.W."/>
            <person name="Ke S."/>
            <person name="Chen Y.Y."/>
            <person name="Wu W.L."/>
            <person name="Hsu J.L."/>
            <person name="Lin Y.F."/>
            <person name="Huang M.D."/>
            <person name="Li C.Y."/>
            <person name="Huang L."/>
            <person name="Wang Z.W."/>
            <person name="Zhao X."/>
            <person name="Zhong W.Y."/>
            <person name="Peng D.H."/>
            <person name="Ahmad S."/>
            <person name="Lan S."/>
            <person name="Zhang J.S."/>
            <person name="Tsai W.C."/>
            <person name="Van de Peer Y."/>
            <person name="Liu Z.J."/>
        </authorList>
    </citation>
    <scope>NUCLEOTIDE SEQUENCE</scope>
    <source>
        <strain evidence="1">CP</strain>
    </source>
</reference>
<proteinExistence type="predicted"/>
<name>A0AAV9E5Z3_ACOCL</name>
<organism evidence="1 2">
    <name type="scientific">Acorus calamus</name>
    <name type="common">Sweet flag</name>
    <dbReference type="NCBI Taxonomy" id="4465"/>
    <lineage>
        <taxon>Eukaryota</taxon>
        <taxon>Viridiplantae</taxon>
        <taxon>Streptophyta</taxon>
        <taxon>Embryophyta</taxon>
        <taxon>Tracheophyta</taxon>
        <taxon>Spermatophyta</taxon>
        <taxon>Magnoliopsida</taxon>
        <taxon>Liliopsida</taxon>
        <taxon>Acoraceae</taxon>
        <taxon>Acorus</taxon>
    </lineage>
</organism>
<dbReference type="Proteomes" id="UP001180020">
    <property type="component" value="Unassembled WGS sequence"/>
</dbReference>
<accession>A0AAV9E5Z3</accession>
<comment type="caution">
    <text evidence="1">The sequence shown here is derived from an EMBL/GenBank/DDBJ whole genome shotgun (WGS) entry which is preliminary data.</text>
</comment>
<evidence type="ECO:0000313" key="2">
    <source>
        <dbReference type="Proteomes" id="UP001180020"/>
    </source>
</evidence>
<dbReference type="AlphaFoldDB" id="A0AAV9E5Z3"/>
<sequence length="69" mass="7662">MALGHVRGVWANRGHKQGGVVVRLVGDQTKLGSACVLGDFNITRFVEDRNRPGVDTPPMARFLDWLDEE</sequence>
<protein>
    <submittedName>
        <fullName evidence="1">Uncharacterized protein</fullName>
    </submittedName>
</protein>